<dbReference type="Gene3D" id="3.10.180.10">
    <property type="entry name" value="2,3-Dihydroxybiphenyl 1,2-Dioxygenase, domain 1"/>
    <property type="match status" value="1"/>
</dbReference>
<dbReference type="SUPFAM" id="SSF54593">
    <property type="entry name" value="Glyoxalase/Bleomycin resistance protein/Dihydroxybiphenyl dioxygenase"/>
    <property type="match status" value="1"/>
</dbReference>
<dbReference type="EMBL" id="JPRF03000039">
    <property type="protein sequence ID" value="OEV35076.1"/>
    <property type="molecule type" value="Genomic_DNA"/>
</dbReference>
<organism evidence="1 2">
    <name type="scientific">Kitasatospora aureofaciens</name>
    <name type="common">Streptomyces aureofaciens</name>
    <dbReference type="NCBI Taxonomy" id="1894"/>
    <lineage>
        <taxon>Bacteria</taxon>
        <taxon>Bacillati</taxon>
        <taxon>Actinomycetota</taxon>
        <taxon>Actinomycetes</taxon>
        <taxon>Kitasatosporales</taxon>
        <taxon>Streptomycetaceae</taxon>
        <taxon>Kitasatospora</taxon>
    </lineage>
</organism>
<dbReference type="OrthoDB" id="9813630at2"/>
<protein>
    <submittedName>
        <fullName evidence="1">Glyoxalase</fullName>
    </submittedName>
</protein>
<comment type="caution">
    <text evidence="1">The sequence shown here is derived from an EMBL/GenBank/DDBJ whole genome shotgun (WGS) entry which is preliminary data.</text>
</comment>
<dbReference type="KEGG" id="kau:B6264_08075"/>
<proteinExistence type="predicted"/>
<dbReference type="InterPro" id="IPR029068">
    <property type="entry name" value="Glyas_Bleomycin-R_OHBP_Dase"/>
</dbReference>
<evidence type="ECO:0000313" key="2">
    <source>
        <dbReference type="Proteomes" id="UP000037395"/>
    </source>
</evidence>
<name>A0A1E7N320_KITAU</name>
<dbReference type="PANTHER" id="PTHR39175:SF1">
    <property type="entry name" value="FAMILY PROTEIN, PUTATIVE (AFU_ORTHOLOGUE AFUA_3G15060)-RELATED"/>
    <property type="match status" value="1"/>
</dbReference>
<dbReference type="Proteomes" id="UP000037395">
    <property type="component" value="Unassembled WGS sequence"/>
</dbReference>
<dbReference type="PANTHER" id="PTHR39175">
    <property type="entry name" value="FAMILY PROTEIN, PUTATIVE (AFU_ORTHOLOGUE AFUA_3G15060)-RELATED"/>
    <property type="match status" value="1"/>
</dbReference>
<dbReference type="PROSITE" id="PS51819">
    <property type="entry name" value="VOC"/>
    <property type="match status" value="1"/>
</dbReference>
<dbReference type="InterPro" id="IPR041581">
    <property type="entry name" value="Glyoxalase_6"/>
</dbReference>
<dbReference type="Pfam" id="PF18029">
    <property type="entry name" value="Glyoxalase_6"/>
    <property type="match status" value="1"/>
</dbReference>
<gene>
    <name evidence="1" type="ORF">HS99_0033980</name>
</gene>
<accession>A0A1E7N320</accession>
<dbReference type="AlphaFoldDB" id="A0A1E7N320"/>
<dbReference type="InterPro" id="IPR037523">
    <property type="entry name" value="VOC_core"/>
</dbReference>
<keyword evidence="2" id="KW-1185">Reference proteome</keyword>
<reference evidence="1" key="1">
    <citation type="submission" date="2016-08" db="EMBL/GenBank/DDBJ databases">
        <title>Sequencing, Assembly and Comparative Genomics of S. aureofaciens ATCC 10762.</title>
        <authorList>
            <person name="Gradnigo J.S."/>
            <person name="Johnson N."/>
            <person name="Somerville G.A."/>
        </authorList>
    </citation>
    <scope>NUCLEOTIDE SEQUENCE [LARGE SCALE GENOMIC DNA]</scope>
    <source>
        <strain evidence="1">ATCC 10762</strain>
    </source>
</reference>
<sequence>MTARGTGVSADFTFERIDHFQLDIPAGAEDECRAFWSGVLGMTELRKPPVLAARGGCWFRGGGVEVHLGVTPDFRPARKGHPGILVRSLDALAERLTAHGHEVTWDDNHPGHRRFYSADRLGNRLEFLEPLPAPTEA</sequence>
<evidence type="ECO:0000313" key="1">
    <source>
        <dbReference type="EMBL" id="OEV35076.1"/>
    </source>
</evidence>